<keyword evidence="2" id="KW-1185">Reference proteome</keyword>
<dbReference type="AlphaFoldDB" id="A0A9N9PEQ6"/>
<protein>
    <submittedName>
        <fullName evidence="1">21106_t:CDS:1</fullName>
    </submittedName>
</protein>
<dbReference type="OrthoDB" id="10257471at2759"/>
<evidence type="ECO:0000313" key="2">
    <source>
        <dbReference type="Proteomes" id="UP000789405"/>
    </source>
</evidence>
<feature type="non-terminal residue" evidence="1">
    <location>
        <position position="79"/>
    </location>
</feature>
<dbReference type="Proteomes" id="UP000789405">
    <property type="component" value="Unassembled WGS sequence"/>
</dbReference>
<name>A0A9N9PEQ6_9GLOM</name>
<comment type="caution">
    <text evidence="1">The sequence shown here is derived from an EMBL/GenBank/DDBJ whole genome shotgun (WGS) entry which is preliminary data.</text>
</comment>
<reference evidence="1" key="1">
    <citation type="submission" date="2021-06" db="EMBL/GenBank/DDBJ databases">
        <authorList>
            <person name="Kallberg Y."/>
            <person name="Tangrot J."/>
            <person name="Rosling A."/>
        </authorList>
    </citation>
    <scope>NUCLEOTIDE SEQUENCE</scope>
    <source>
        <strain evidence="1">MA453B</strain>
    </source>
</reference>
<dbReference type="EMBL" id="CAJVPY010049813">
    <property type="protein sequence ID" value="CAG8813196.1"/>
    <property type="molecule type" value="Genomic_DNA"/>
</dbReference>
<accession>A0A9N9PEQ6</accession>
<sequence>KFYQDGTYIHHLEPFNLSFSWSIAGDGSIRLNQKPFRLYRCPNWNLIISNDYLVFKSSGAESFKRKLRKFKLIDSDNDN</sequence>
<gene>
    <name evidence="1" type="ORF">DERYTH_LOCUS25755</name>
</gene>
<organism evidence="1 2">
    <name type="scientific">Dentiscutata erythropus</name>
    <dbReference type="NCBI Taxonomy" id="1348616"/>
    <lineage>
        <taxon>Eukaryota</taxon>
        <taxon>Fungi</taxon>
        <taxon>Fungi incertae sedis</taxon>
        <taxon>Mucoromycota</taxon>
        <taxon>Glomeromycotina</taxon>
        <taxon>Glomeromycetes</taxon>
        <taxon>Diversisporales</taxon>
        <taxon>Gigasporaceae</taxon>
        <taxon>Dentiscutata</taxon>
    </lineage>
</organism>
<evidence type="ECO:0000313" key="1">
    <source>
        <dbReference type="EMBL" id="CAG8813196.1"/>
    </source>
</evidence>
<proteinExistence type="predicted"/>